<keyword evidence="10" id="KW-1185">Reference proteome</keyword>
<comment type="catalytic activity">
    <reaction evidence="1">
        <text>ATP + protein L-histidine = ADP + protein N-phospho-L-histidine.</text>
        <dbReference type="EC" id="2.7.13.3"/>
    </reaction>
</comment>
<organism evidence="9 10">
    <name type="scientific">Nostoc flagelliforme FACHB-838</name>
    <dbReference type="NCBI Taxonomy" id="2692904"/>
    <lineage>
        <taxon>Bacteria</taxon>
        <taxon>Bacillati</taxon>
        <taxon>Cyanobacteriota</taxon>
        <taxon>Cyanophyceae</taxon>
        <taxon>Nostocales</taxon>
        <taxon>Nostocaceae</taxon>
        <taxon>Nostoc</taxon>
    </lineage>
</organism>
<evidence type="ECO:0000313" key="10">
    <source>
        <dbReference type="Proteomes" id="UP000623440"/>
    </source>
</evidence>
<dbReference type="Gene3D" id="3.30.565.10">
    <property type="entry name" value="Histidine kinase-like ATPase, C-terminal domain"/>
    <property type="match status" value="1"/>
</dbReference>
<dbReference type="InterPro" id="IPR005467">
    <property type="entry name" value="His_kinase_dom"/>
</dbReference>
<protein>
    <recommendedName>
        <fullName evidence="2">histidine kinase</fullName>
        <ecNumber evidence="2">2.7.13.3</ecNumber>
    </recommendedName>
</protein>
<proteinExistence type="predicted"/>
<dbReference type="Pfam" id="PF02518">
    <property type="entry name" value="HATPase_c"/>
    <property type="match status" value="1"/>
</dbReference>
<dbReference type="EC" id="2.7.13.3" evidence="2"/>
<dbReference type="SUPFAM" id="SSF55874">
    <property type="entry name" value="ATPase domain of HSP90 chaperone/DNA topoisomerase II/histidine kinase"/>
    <property type="match status" value="1"/>
</dbReference>
<reference evidence="9 10" key="1">
    <citation type="journal article" date="2020" name="ISME J.">
        <title>Comparative genomics reveals insights into cyanobacterial evolution and habitat adaptation.</title>
        <authorList>
            <person name="Chen M.Y."/>
            <person name="Teng W.K."/>
            <person name="Zhao L."/>
            <person name="Hu C.X."/>
            <person name="Zhou Y.K."/>
            <person name="Han B.P."/>
            <person name="Song L.R."/>
            <person name="Shu W.S."/>
        </authorList>
    </citation>
    <scope>NUCLEOTIDE SEQUENCE [LARGE SCALE GENOMIC DNA]</scope>
    <source>
        <strain evidence="9 10">FACHB-838</strain>
    </source>
</reference>
<dbReference type="PROSITE" id="PS50109">
    <property type="entry name" value="HIS_KIN"/>
    <property type="match status" value="1"/>
</dbReference>
<dbReference type="Proteomes" id="UP000623440">
    <property type="component" value="Unassembled WGS sequence"/>
</dbReference>
<keyword evidence="6" id="KW-0067">ATP-binding</keyword>
<dbReference type="EMBL" id="JACJSI010000159">
    <property type="protein sequence ID" value="MBD2534405.1"/>
    <property type="molecule type" value="Genomic_DNA"/>
</dbReference>
<dbReference type="PANTHER" id="PTHR43065:SF46">
    <property type="entry name" value="C4-DICARBOXYLATE TRANSPORT SENSOR PROTEIN DCTB"/>
    <property type="match status" value="1"/>
</dbReference>
<name>A0ABR8E1H2_9NOSO</name>
<dbReference type="PRINTS" id="PR00344">
    <property type="entry name" value="BCTRLSENSOR"/>
</dbReference>
<evidence type="ECO:0000256" key="4">
    <source>
        <dbReference type="ARBA" id="ARBA00022741"/>
    </source>
</evidence>
<evidence type="ECO:0000256" key="5">
    <source>
        <dbReference type="ARBA" id="ARBA00022777"/>
    </source>
</evidence>
<keyword evidence="4" id="KW-0547">Nucleotide-binding</keyword>
<dbReference type="InterPro" id="IPR036890">
    <property type="entry name" value="HATPase_C_sf"/>
</dbReference>
<dbReference type="InterPro" id="IPR004358">
    <property type="entry name" value="Sig_transdc_His_kin-like_C"/>
</dbReference>
<feature type="domain" description="Histidine kinase" evidence="8">
    <location>
        <begin position="22"/>
        <end position="139"/>
    </location>
</feature>
<dbReference type="SMART" id="SM00387">
    <property type="entry name" value="HATPase_c"/>
    <property type="match status" value="1"/>
</dbReference>
<gene>
    <name evidence="9" type="ORF">H6G97_34815</name>
</gene>
<sequence>MYQGCYGICTSPSVLTALSVAINQVFMNIISNAIDALSNYNSQRPSAEIYLNLNRIWITTEIIGANCVIRIADNGSGMTEEVKKRLFDPFFITKAVGKGTGLGLSISYQIIVEKHGGTLKCLSEIGQGTEFLIEIPLDFNKEITSSKQSTGVWTKSSGSEKIT</sequence>
<evidence type="ECO:0000256" key="3">
    <source>
        <dbReference type="ARBA" id="ARBA00022679"/>
    </source>
</evidence>
<accession>A0ABR8E1H2</accession>
<dbReference type="PANTHER" id="PTHR43065">
    <property type="entry name" value="SENSOR HISTIDINE KINASE"/>
    <property type="match status" value="1"/>
</dbReference>
<evidence type="ECO:0000256" key="2">
    <source>
        <dbReference type="ARBA" id="ARBA00012438"/>
    </source>
</evidence>
<keyword evidence="7" id="KW-0902">Two-component regulatory system</keyword>
<evidence type="ECO:0000256" key="6">
    <source>
        <dbReference type="ARBA" id="ARBA00022840"/>
    </source>
</evidence>
<dbReference type="InterPro" id="IPR003594">
    <property type="entry name" value="HATPase_dom"/>
</dbReference>
<comment type="caution">
    <text evidence="9">The sequence shown here is derived from an EMBL/GenBank/DDBJ whole genome shotgun (WGS) entry which is preliminary data.</text>
</comment>
<keyword evidence="5" id="KW-0418">Kinase</keyword>
<evidence type="ECO:0000256" key="1">
    <source>
        <dbReference type="ARBA" id="ARBA00000085"/>
    </source>
</evidence>
<evidence type="ECO:0000313" key="9">
    <source>
        <dbReference type="EMBL" id="MBD2534405.1"/>
    </source>
</evidence>
<keyword evidence="3" id="KW-0808">Transferase</keyword>
<evidence type="ECO:0000259" key="8">
    <source>
        <dbReference type="PROSITE" id="PS50109"/>
    </source>
</evidence>
<evidence type="ECO:0000256" key="7">
    <source>
        <dbReference type="ARBA" id="ARBA00023012"/>
    </source>
</evidence>